<protein>
    <submittedName>
        <fullName evidence="3">NAD(P)H-dependent oxidoreductase</fullName>
    </submittedName>
</protein>
<reference evidence="3" key="1">
    <citation type="submission" date="2023-07" db="EMBL/GenBank/DDBJ databases">
        <authorList>
            <person name="Haufschild T."/>
            <person name="Kallscheuer N."/>
            <person name="Hammer J."/>
            <person name="Kohn T."/>
            <person name="Kabuu M."/>
            <person name="Jogler M."/>
            <person name="Wohfarth N."/>
            <person name="Heuer A."/>
            <person name="Rohde M."/>
            <person name="van Teeseling M.C.F."/>
            <person name="Jogler C."/>
        </authorList>
    </citation>
    <scope>NUCLEOTIDE SEQUENCE</scope>
    <source>
        <strain evidence="2">Strain 138</strain>
        <strain evidence="3">Strain 318</strain>
    </source>
</reference>
<dbReference type="EMBL" id="CP130613">
    <property type="protein sequence ID" value="WKW16319.1"/>
    <property type="molecule type" value="Genomic_DNA"/>
</dbReference>
<dbReference type="SUPFAM" id="SSF52218">
    <property type="entry name" value="Flavoproteins"/>
    <property type="match status" value="1"/>
</dbReference>
<feature type="domain" description="NADPH-dependent FMN reductase-like" evidence="1">
    <location>
        <begin position="8"/>
        <end position="148"/>
    </location>
</feature>
<sequence>MSKPLLQVLIASTRPSRVGAKVADWFIPIAEAHGAFAIERVDLKDVNLPFLDEPKHPRLGEYEHEHTKRWSATVSRADAFVFVTPEYDFGPPASLINALQFLVKEWAYKPVGLLSYGGVSAGLRSANALRIMCTANNMMPLPGAVSIPLVGQLVNKETGLFEPGDVQVKASNGMLAELARWERALRTLRTA</sequence>
<dbReference type="GO" id="GO:0010181">
    <property type="term" value="F:FMN binding"/>
    <property type="evidence" value="ECO:0007669"/>
    <property type="project" value="TreeGrafter"/>
</dbReference>
<evidence type="ECO:0000259" key="1">
    <source>
        <dbReference type="Pfam" id="PF03358"/>
    </source>
</evidence>
<name>A0AA49Q903_9BACT</name>
<dbReference type="Proteomes" id="UP001229955">
    <property type="component" value="Chromosome"/>
</dbReference>
<dbReference type="Pfam" id="PF03358">
    <property type="entry name" value="FMN_red"/>
    <property type="match status" value="1"/>
</dbReference>
<organism evidence="3 4">
    <name type="scientific">Pseudogemmatithrix spongiicola</name>
    <dbReference type="NCBI Taxonomy" id="3062599"/>
    <lineage>
        <taxon>Bacteria</taxon>
        <taxon>Pseudomonadati</taxon>
        <taxon>Gemmatimonadota</taxon>
        <taxon>Gemmatimonadia</taxon>
        <taxon>Gemmatimonadales</taxon>
        <taxon>Gemmatimonadaceae</taxon>
        <taxon>Pseudogemmatithrix</taxon>
    </lineage>
</organism>
<dbReference type="Gene3D" id="3.40.50.360">
    <property type="match status" value="1"/>
</dbReference>
<dbReference type="EMBL" id="CP130612">
    <property type="protein sequence ID" value="WKW13412.1"/>
    <property type="molecule type" value="Genomic_DNA"/>
</dbReference>
<evidence type="ECO:0000313" key="2">
    <source>
        <dbReference type="EMBL" id="WKW13412.1"/>
    </source>
</evidence>
<evidence type="ECO:0000313" key="3">
    <source>
        <dbReference type="EMBL" id="WKW16319.1"/>
    </source>
</evidence>
<dbReference type="RefSeq" id="WP_367886268.1">
    <property type="nucleotide sequence ID" value="NZ_CP130612.1"/>
</dbReference>
<dbReference type="GO" id="GO:0005829">
    <property type="term" value="C:cytosol"/>
    <property type="evidence" value="ECO:0007669"/>
    <property type="project" value="TreeGrafter"/>
</dbReference>
<dbReference type="InterPro" id="IPR050712">
    <property type="entry name" value="NAD(P)H-dep_reductase"/>
</dbReference>
<dbReference type="InterPro" id="IPR005025">
    <property type="entry name" value="FMN_Rdtase-like_dom"/>
</dbReference>
<dbReference type="GO" id="GO:0016491">
    <property type="term" value="F:oxidoreductase activity"/>
    <property type="evidence" value="ECO:0007669"/>
    <property type="project" value="InterPro"/>
</dbReference>
<dbReference type="PANTHER" id="PTHR30543">
    <property type="entry name" value="CHROMATE REDUCTASE"/>
    <property type="match status" value="1"/>
</dbReference>
<dbReference type="InterPro" id="IPR029039">
    <property type="entry name" value="Flavoprotein-like_sf"/>
</dbReference>
<accession>A0AA49Q903</accession>
<accession>A0AA49JX42</accession>
<dbReference type="PANTHER" id="PTHR30543:SF21">
    <property type="entry name" value="NAD(P)H-DEPENDENT FMN REDUCTASE LOT6"/>
    <property type="match status" value="1"/>
</dbReference>
<dbReference type="KEGG" id="pspc:Strain318_002731"/>
<keyword evidence="4" id="KW-1185">Reference proteome</keyword>
<dbReference type="AlphaFoldDB" id="A0AA49Q903"/>
<proteinExistence type="predicted"/>
<evidence type="ECO:0000313" key="4">
    <source>
        <dbReference type="Proteomes" id="UP001229955"/>
    </source>
</evidence>
<gene>
    <name evidence="2" type="ORF">Strain138_002731</name>
    <name evidence="3" type="ORF">Strain318_002731</name>
</gene>